<feature type="transmembrane region" description="Helical" evidence="1">
    <location>
        <begin position="150"/>
        <end position="170"/>
    </location>
</feature>
<feature type="transmembrane region" description="Helical" evidence="1">
    <location>
        <begin position="442"/>
        <end position="462"/>
    </location>
</feature>
<protein>
    <recommendedName>
        <fullName evidence="4">Gustatory receptor</fullName>
    </recommendedName>
</protein>
<sequence length="463" mass="53377">MENSFSKLKVLENLASDRLEDNFVKCFWPMHVIQMSLGSSRVDLINKYATQPTACQKIYTILWIFATVGSTLYLTNHFYITYHDDNISLYYILSTAGYMQSIPSILNLIHVRFFNGSENVELYVTMQKIDRAIGLDYIKTLNWRLFKFNLSYAFLITFVYLTIIMTVIYIKMKNPMFTIFLGFSIVSNYMETALQEYLMYFLATRLRCVNETLKAHLVRNRRCQCSEDATDKDLHAILCDGDDYLIAPEINECFDCSMPSESAVKPFKLALKSFKIINKTFNFQVLLMIVNICVWVLLIIDALVVGERTKRAPPTEPKRMAQDPYPSVILKEKNMGCRTSAVRWHITDNALIRGFTFQFVPLKGTASLSVWMLLNLIHVTAQSVAVELFLSQLKTTKRLCIRILSLYYEGPLHVTAKRLLTVLEAAASRFSVYDMFALDKRLPLKIVGLITTYVLLLMQFTLL</sequence>
<evidence type="ECO:0000256" key="1">
    <source>
        <dbReference type="SAM" id="Phobius"/>
    </source>
</evidence>
<evidence type="ECO:0000313" key="3">
    <source>
        <dbReference type="Proteomes" id="UP000299102"/>
    </source>
</evidence>
<evidence type="ECO:0008006" key="4">
    <source>
        <dbReference type="Google" id="ProtNLM"/>
    </source>
</evidence>
<keyword evidence="1" id="KW-0812">Transmembrane</keyword>
<dbReference type="Proteomes" id="UP000299102">
    <property type="component" value="Unassembled WGS sequence"/>
</dbReference>
<dbReference type="AlphaFoldDB" id="A0A4C1SQX2"/>
<accession>A0A4C1SQX2</accession>
<gene>
    <name evidence="2" type="ORF">EVAR_2390_1</name>
</gene>
<keyword evidence="1" id="KW-0472">Membrane</keyword>
<organism evidence="2 3">
    <name type="scientific">Eumeta variegata</name>
    <name type="common">Bagworm moth</name>
    <name type="synonym">Eumeta japonica</name>
    <dbReference type="NCBI Taxonomy" id="151549"/>
    <lineage>
        <taxon>Eukaryota</taxon>
        <taxon>Metazoa</taxon>
        <taxon>Ecdysozoa</taxon>
        <taxon>Arthropoda</taxon>
        <taxon>Hexapoda</taxon>
        <taxon>Insecta</taxon>
        <taxon>Pterygota</taxon>
        <taxon>Neoptera</taxon>
        <taxon>Endopterygota</taxon>
        <taxon>Lepidoptera</taxon>
        <taxon>Glossata</taxon>
        <taxon>Ditrysia</taxon>
        <taxon>Tineoidea</taxon>
        <taxon>Psychidae</taxon>
        <taxon>Oiketicinae</taxon>
        <taxon>Eumeta</taxon>
    </lineage>
</organism>
<comment type="caution">
    <text evidence="2">The sequence shown here is derived from an EMBL/GenBank/DDBJ whole genome shotgun (WGS) entry which is preliminary data.</text>
</comment>
<feature type="transmembrane region" description="Helical" evidence="1">
    <location>
        <begin position="58"/>
        <end position="75"/>
    </location>
</feature>
<feature type="transmembrane region" description="Helical" evidence="1">
    <location>
        <begin position="87"/>
        <end position="109"/>
    </location>
</feature>
<keyword evidence="1" id="KW-1133">Transmembrane helix</keyword>
<feature type="transmembrane region" description="Helical" evidence="1">
    <location>
        <begin position="368"/>
        <end position="390"/>
    </location>
</feature>
<reference evidence="2 3" key="1">
    <citation type="journal article" date="2019" name="Commun. Biol.">
        <title>The bagworm genome reveals a unique fibroin gene that provides high tensile strength.</title>
        <authorList>
            <person name="Kono N."/>
            <person name="Nakamura H."/>
            <person name="Ohtoshi R."/>
            <person name="Tomita M."/>
            <person name="Numata K."/>
            <person name="Arakawa K."/>
        </authorList>
    </citation>
    <scope>NUCLEOTIDE SEQUENCE [LARGE SCALE GENOMIC DNA]</scope>
</reference>
<dbReference type="OrthoDB" id="7424697at2759"/>
<feature type="transmembrane region" description="Helical" evidence="1">
    <location>
        <begin position="281"/>
        <end position="305"/>
    </location>
</feature>
<evidence type="ECO:0000313" key="2">
    <source>
        <dbReference type="EMBL" id="GBP03628.1"/>
    </source>
</evidence>
<proteinExistence type="predicted"/>
<name>A0A4C1SQX2_EUMVA</name>
<dbReference type="EMBL" id="BGZK01000011">
    <property type="protein sequence ID" value="GBP03628.1"/>
    <property type="molecule type" value="Genomic_DNA"/>
</dbReference>
<keyword evidence="3" id="KW-1185">Reference proteome</keyword>